<gene>
    <name evidence="2" type="ORF">FHL15_006131</name>
</gene>
<keyword evidence="3" id="KW-1185">Reference proteome</keyword>
<feature type="compositionally biased region" description="Low complexity" evidence="1">
    <location>
        <begin position="182"/>
        <end position="242"/>
    </location>
</feature>
<sequence length="304" mass="31141">MQKLLYTFVVYASFTNAVSLGVRSRQEESVGLEGVDSTVDQDQDRTTFSRLLSAVSPRALQQLVHEYVPNGLFSSDHNVVEDIYARSPILATSIVQLAVRQASGNDTSTSDTPTSSSSSSSEVPTTSTSDAPSTTPTEEPTTSTQEPTTSSETPPPETTETPSDTPTPSSSATPTPTPAPTTEPSSTTETPTKTPDPTSSSSTPVSESSSHSDSSTKGSSSAISHPTTAKPTSTTSTFTSTLPGGAVTVVTEVTVVTPGVSEGDNDGTPTTGMGSLQTDSAAPMVRGPGFEIIAGLLLGGVMLA</sequence>
<accession>A0A553HYI7</accession>
<protein>
    <submittedName>
        <fullName evidence="2">Uncharacterized protein</fullName>
    </submittedName>
</protein>
<comment type="caution">
    <text evidence="2">The sequence shown here is derived from an EMBL/GenBank/DDBJ whole genome shotgun (WGS) entry which is preliminary data.</text>
</comment>
<evidence type="ECO:0000313" key="2">
    <source>
        <dbReference type="EMBL" id="TRX92993.1"/>
    </source>
</evidence>
<dbReference type="STRING" id="2512241.A0A553HYI7"/>
<dbReference type="AlphaFoldDB" id="A0A553HYI7"/>
<feature type="compositionally biased region" description="Low complexity" evidence="1">
    <location>
        <begin position="106"/>
        <end position="174"/>
    </location>
</feature>
<feature type="region of interest" description="Disordered" evidence="1">
    <location>
        <begin position="104"/>
        <end position="242"/>
    </location>
</feature>
<reference evidence="3" key="1">
    <citation type="submission" date="2019-06" db="EMBL/GenBank/DDBJ databases">
        <title>Draft genome sequence of the griseofulvin-producing fungus Xylaria cubensis strain G536.</title>
        <authorList>
            <person name="Mead M.E."/>
            <person name="Raja H.A."/>
            <person name="Steenwyk J.L."/>
            <person name="Knowles S.L."/>
            <person name="Oberlies N.H."/>
            <person name="Rokas A."/>
        </authorList>
    </citation>
    <scope>NUCLEOTIDE SEQUENCE [LARGE SCALE GENOMIC DNA]</scope>
    <source>
        <strain evidence="3">G536</strain>
    </source>
</reference>
<evidence type="ECO:0000313" key="3">
    <source>
        <dbReference type="Proteomes" id="UP000319160"/>
    </source>
</evidence>
<proteinExistence type="predicted"/>
<dbReference type="OrthoDB" id="5427732at2759"/>
<evidence type="ECO:0000256" key="1">
    <source>
        <dbReference type="SAM" id="MobiDB-lite"/>
    </source>
</evidence>
<name>A0A553HYI7_9PEZI</name>
<dbReference type="Proteomes" id="UP000319160">
    <property type="component" value="Unassembled WGS sequence"/>
</dbReference>
<organism evidence="2 3">
    <name type="scientific">Xylaria flabelliformis</name>
    <dbReference type="NCBI Taxonomy" id="2512241"/>
    <lineage>
        <taxon>Eukaryota</taxon>
        <taxon>Fungi</taxon>
        <taxon>Dikarya</taxon>
        <taxon>Ascomycota</taxon>
        <taxon>Pezizomycotina</taxon>
        <taxon>Sordariomycetes</taxon>
        <taxon>Xylariomycetidae</taxon>
        <taxon>Xylariales</taxon>
        <taxon>Xylariaceae</taxon>
        <taxon>Xylaria</taxon>
    </lineage>
</organism>
<dbReference type="EMBL" id="VFLP01000032">
    <property type="protein sequence ID" value="TRX92993.1"/>
    <property type="molecule type" value="Genomic_DNA"/>
</dbReference>